<dbReference type="Pfam" id="PF04279">
    <property type="entry name" value="IspA"/>
    <property type="match status" value="1"/>
</dbReference>
<evidence type="ECO:0000313" key="6">
    <source>
        <dbReference type="EMBL" id="MBB6211431.1"/>
    </source>
</evidence>
<dbReference type="Proteomes" id="UP000544872">
    <property type="component" value="Unassembled WGS sequence"/>
</dbReference>
<evidence type="ECO:0000256" key="5">
    <source>
        <dbReference type="HAMAP-Rule" id="MF_00189"/>
    </source>
</evidence>
<proteinExistence type="inferred from homology"/>
<keyword evidence="1 5" id="KW-1003">Cell membrane</keyword>
<comment type="subcellular location">
    <subcellularLocation>
        <location evidence="5">Cell inner membrane</location>
        <topology evidence="5">Multi-pass membrane protein</topology>
    </subcellularLocation>
</comment>
<evidence type="ECO:0000256" key="2">
    <source>
        <dbReference type="ARBA" id="ARBA00022692"/>
    </source>
</evidence>
<dbReference type="InterPro" id="IPR006008">
    <property type="entry name" value="YciB"/>
</dbReference>
<dbReference type="EMBL" id="JACIIX010000011">
    <property type="protein sequence ID" value="MBB6211431.1"/>
    <property type="molecule type" value="Genomic_DNA"/>
</dbReference>
<protein>
    <recommendedName>
        <fullName evidence="5">Inner membrane-spanning protein YciB</fullName>
    </recommendedName>
</protein>
<keyword evidence="2 5" id="KW-0812">Transmembrane</keyword>
<keyword evidence="5" id="KW-0997">Cell inner membrane</keyword>
<reference evidence="6 7" key="1">
    <citation type="submission" date="2020-08" db="EMBL/GenBank/DDBJ databases">
        <title>Genomic Encyclopedia of Type Strains, Phase IV (KMG-IV): sequencing the most valuable type-strain genomes for metagenomic binning, comparative biology and taxonomic classification.</title>
        <authorList>
            <person name="Goeker M."/>
        </authorList>
    </citation>
    <scope>NUCLEOTIDE SEQUENCE [LARGE SCALE GENOMIC DNA]</scope>
    <source>
        <strain evidence="6 7">DSM 11590</strain>
    </source>
</reference>
<feature type="transmembrane region" description="Helical" evidence="5">
    <location>
        <begin position="53"/>
        <end position="72"/>
    </location>
</feature>
<keyword evidence="3 5" id="KW-1133">Transmembrane helix</keyword>
<keyword evidence="4 5" id="KW-0472">Membrane</keyword>
<feature type="transmembrane region" description="Helical" evidence="5">
    <location>
        <begin position="124"/>
        <end position="144"/>
    </location>
</feature>
<feature type="transmembrane region" description="Helical" evidence="5">
    <location>
        <begin position="150"/>
        <end position="173"/>
    </location>
</feature>
<sequence length="193" mass="21274">MPQWVKFALEMGPLLVFFVANSRFGIVTGTAVFMVATAVALAASWLLARKIPVLPLVSGVFVLVFGGLTVWLQDDLFIKLKPTIVNTLFGLILLGGLATGRNFLKMALDTAFQVTEEGWRILAVRWGLFFLALAVINEVVWRSVATDVWVNFKVFGIMPLTVVFSLTQIPVLLKHQIQPEENGQEESIGDGRA</sequence>
<comment type="caution">
    <text evidence="6">The sequence shown here is derived from an EMBL/GenBank/DDBJ whole genome shotgun (WGS) entry which is preliminary data.</text>
</comment>
<comment type="function">
    <text evidence="5">Plays a role in cell envelope biogenesis, maintenance of cell envelope integrity and membrane homeostasis.</text>
</comment>
<comment type="similarity">
    <text evidence="5">Belongs to the YciB family.</text>
</comment>
<accession>A0A7W9ZH86</accession>
<dbReference type="AlphaFoldDB" id="A0A7W9ZH86"/>
<dbReference type="NCBIfam" id="TIGR00997">
    <property type="entry name" value="ispZ"/>
    <property type="match status" value="1"/>
</dbReference>
<dbReference type="HAMAP" id="MF_00189">
    <property type="entry name" value="YciB"/>
    <property type="match status" value="1"/>
</dbReference>
<feature type="transmembrane region" description="Helical" evidence="5">
    <location>
        <begin position="84"/>
        <end position="104"/>
    </location>
</feature>
<keyword evidence="7" id="KW-1185">Reference proteome</keyword>
<evidence type="ECO:0000256" key="3">
    <source>
        <dbReference type="ARBA" id="ARBA00022989"/>
    </source>
</evidence>
<organism evidence="6 7">
    <name type="scientific">Novispirillum itersonii</name>
    <name type="common">Aquaspirillum itersonii</name>
    <dbReference type="NCBI Taxonomy" id="189"/>
    <lineage>
        <taxon>Bacteria</taxon>
        <taxon>Pseudomonadati</taxon>
        <taxon>Pseudomonadota</taxon>
        <taxon>Alphaproteobacteria</taxon>
        <taxon>Rhodospirillales</taxon>
        <taxon>Novispirillaceae</taxon>
        <taxon>Novispirillum</taxon>
    </lineage>
</organism>
<dbReference type="PANTHER" id="PTHR36917">
    <property type="entry name" value="INTRACELLULAR SEPTATION PROTEIN A-RELATED"/>
    <property type="match status" value="1"/>
</dbReference>
<dbReference type="RefSeq" id="WP_184264244.1">
    <property type="nucleotide sequence ID" value="NZ_JACIIX010000011.1"/>
</dbReference>
<evidence type="ECO:0000256" key="1">
    <source>
        <dbReference type="ARBA" id="ARBA00022475"/>
    </source>
</evidence>
<dbReference type="PANTHER" id="PTHR36917:SF1">
    <property type="entry name" value="INNER MEMBRANE-SPANNING PROTEIN YCIB"/>
    <property type="match status" value="1"/>
</dbReference>
<gene>
    <name evidence="5" type="primary">yciB</name>
    <name evidence="6" type="ORF">FHS48_002870</name>
</gene>
<evidence type="ECO:0000256" key="4">
    <source>
        <dbReference type="ARBA" id="ARBA00023136"/>
    </source>
</evidence>
<name>A0A7W9ZH86_NOVIT</name>
<evidence type="ECO:0000313" key="7">
    <source>
        <dbReference type="Proteomes" id="UP000544872"/>
    </source>
</evidence>
<dbReference type="NCBIfam" id="NF001323">
    <property type="entry name" value="PRK00259.1-1"/>
    <property type="match status" value="1"/>
</dbReference>
<feature type="transmembrane region" description="Helical" evidence="5">
    <location>
        <begin position="24"/>
        <end position="46"/>
    </location>
</feature>
<dbReference type="GO" id="GO:0005886">
    <property type="term" value="C:plasma membrane"/>
    <property type="evidence" value="ECO:0007669"/>
    <property type="project" value="UniProtKB-SubCell"/>
</dbReference>